<reference evidence="1 2" key="1">
    <citation type="submission" date="2016-10" db="EMBL/GenBank/DDBJ databases">
        <title>Complete Genome Sequence of Flavobacterium sp. PK15.</title>
        <authorList>
            <person name="Ekwe A."/>
            <person name="Kim S.B."/>
        </authorList>
    </citation>
    <scope>NUCLEOTIDE SEQUENCE [LARGE SCALE GENOMIC DNA]</scope>
    <source>
        <strain evidence="1 2">PK15</strain>
    </source>
</reference>
<dbReference type="RefSeq" id="WP_071186165.1">
    <property type="nucleotide sequence ID" value="NZ_CP017774.1"/>
</dbReference>
<dbReference type="AlphaFoldDB" id="A0A1D9PEZ4"/>
<evidence type="ECO:0000313" key="1">
    <source>
        <dbReference type="EMBL" id="APA00885.1"/>
    </source>
</evidence>
<dbReference type="OrthoDB" id="1466062at2"/>
<name>A0A1D9PEZ4_9FLAO</name>
<accession>A0A1D9PEZ4</accession>
<dbReference type="STRING" id="1306519.BIW12_05490"/>
<dbReference type="EMBL" id="CP017774">
    <property type="protein sequence ID" value="APA00885.1"/>
    <property type="molecule type" value="Genomic_DNA"/>
</dbReference>
<dbReference type="PROSITE" id="PS51257">
    <property type="entry name" value="PROKAR_LIPOPROTEIN"/>
    <property type="match status" value="1"/>
</dbReference>
<gene>
    <name evidence="1" type="ORF">BIW12_05490</name>
</gene>
<protein>
    <recommendedName>
        <fullName evidence="3">DUF4270 domain-containing protein</fullName>
    </recommendedName>
</protein>
<dbReference type="KEGG" id="fcm:BIW12_05490"/>
<dbReference type="Proteomes" id="UP000178198">
    <property type="component" value="Chromosome"/>
</dbReference>
<sequence length="579" mass="64049">MRNNSFFKIILIAITVVFFISCDKDFNSIGEDLIGNEHFGLELDSYEVQAYNQKVEAVQSNNLPINPLGIYDDPVFGTTEASFVTQVVLSPSNPVSVNPVIGANPEIESVILNIPYFSHVDPDVAITSSGDSTYILDSIYGPAKSKIKLSVYESGYFMRDLDPLTGFLEPQKFYTDQAGDFNNLIASVRLNNDTDVSQNDAFFFNPAERKETTKENEEDVVTRFAPAMRLSLNKDYFKTKIIDAAKKIDGTDPGKLTTNDVFKNFFRGLYFKVEKSGSNPGQMALMNFKEGTITVKYKEDLVTITKDANGNDVSKTDRIDKSIVLNLTGNTVSLLSNTNTPAYDTATNNPNSTTGDSKLYLKGGQGSMAVLDLFNKTDERGYNAAGEPTIGSNHVPDELDDLKQLSATKKLLINEANLVFHIDAATMGANAALPKRIYLYDLTNNIPVLDYLYDGTTGTTVKTGRLIYSGLLNTLNANDPKNYKTYKIRLTNQIRSLVKNKDSVNVKLGVVITEDINNITMNKLRTSVILPDQETTFSKVPQASIMNPLGVVLFGNNIPSGNADYDKRLKLEIYYTKPD</sequence>
<keyword evidence="2" id="KW-1185">Reference proteome</keyword>
<dbReference type="Pfam" id="PF14092">
    <property type="entry name" value="DUF4270"/>
    <property type="match status" value="1"/>
</dbReference>
<organism evidence="1 2">
    <name type="scientific">Flavobacterium commune</name>
    <dbReference type="NCBI Taxonomy" id="1306519"/>
    <lineage>
        <taxon>Bacteria</taxon>
        <taxon>Pseudomonadati</taxon>
        <taxon>Bacteroidota</taxon>
        <taxon>Flavobacteriia</taxon>
        <taxon>Flavobacteriales</taxon>
        <taxon>Flavobacteriaceae</taxon>
        <taxon>Flavobacterium</taxon>
    </lineage>
</organism>
<dbReference type="InterPro" id="IPR025366">
    <property type="entry name" value="DUF4270"/>
</dbReference>
<evidence type="ECO:0008006" key="3">
    <source>
        <dbReference type="Google" id="ProtNLM"/>
    </source>
</evidence>
<evidence type="ECO:0000313" key="2">
    <source>
        <dbReference type="Proteomes" id="UP000178198"/>
    </source>
</evidence>
<proteinExistence type="predicted"/>